<dbReference type="PANTHER" id="PTHR43308">
    <property type="entry name" value="OUTER MEMBRANE PROTEIN ALPHA-RELATED"/>
    <property type="match status" value="1"/>
</dbReference>
<dbReference type="InterPro" id="IPR013783">
    <property type="entry name" value="Ig-like_fold"/>
</dbReference>
<dbReference type="Pfam" id="PF17963">
    <property type="entry name" value="Big_9"/>
    <property type="match status" value="1"/>
</dbReference>
<accession>A0A7Z2VQ49</accession>
<name>A0A7Z2VQ49_9BACL</name>
<feature type="domain" description="SLH" evidence="4">
    <location>
        <begin position="1608"/>
        <end position="1666"/>
    </location>
</feature>
<dbReference type="InterPro" id="IPR008964">
    <property type="entry name" value="Invasin/intimin_cell_adhesion"/>
</dbReference>
<dbReference type="SMART" id="SM00634">
    <property type="entry name" value="BID_1"/>
    <property type="match status" value="1"/>
</dbReference>
<evidence type="ECO:0000313" key="5">
    <source>
        <dbReference type="EMBL" id="QJD87416.1"/>
    </source>
</evidence>
<sequence length="1709" mass="183535">METQSTGGLLSKRNRGWSRKAALGMLALLLAGGQWLVGPSNAEAAGALTSVGVTYFTDNDNWGGGASSSTKDSDMDTNIKNQNKTTADNYSKYPVEFKITDVKQLPTKSAQLLIRAYDVDEYIAAVSGNGEWDRVYFSSNPADIALGIPYTPWQTTGTWKTNIEASKVGTNGQDYKKEIKESALVGALSGKNESWNTTVLSFAAEQFNRIALGDNYVGITIHHYYQDTRSSSSLANTNWTMKVDWGQLVIDGGIRNTGEITTAELKVVNGKLTLNTGLTPNIAGQNFAMEVNVIEKTIVNGQIVERNLGIGKQFFGKPAADVEEEWDNALVITDPGIDPAKEYVVNIVLFDDRGNGPADLTKYPAGTERTAFEEKEFFTNPGFAEHVVTFSTHDPLVADISKSGYRAAPTSFTEDDFKDKYLKINGGTANGDQLQTVKIVTLPDPAKGELQLNGVPVVAGAEIPIAQVAQLAFVPVSDGFDGTVDFLWNGHNGTKYAPSDAKVTVNSSPDVLEIYKVAKINMPLPLGQSDFAPRYIDPGLEALTTVKIVTLPDGAKGSLTLNGTPVNANDEIDVANLAGLVFTPAPGVTGNVVFQWNGSDGLQYAKDPNNVIIHINTPPVVDDITKTGLMGERITFTAGNFALAPSYQDADKDDLSNVTIDLPSDLGTYGKLGTVSVTGVTYFTPGDSVTLSGDQLQNLFFEPSATYPIGDTVTIPWTGNDGMHDSDLPGDIVIRYNGVPVAEPLLIDMEEGQSSVKIVLVGKDSDELDVLNYFTLPPSTGVLDNDLSDLSGKTWIYTPNDPFDLLGDSFTYTVNDGHITSAPANVTIRVHKALEGWVGDKAQGDPSVVTGVPGQPLRLSVVSSVYAQKVIADVNGQAVELQLANLLTWETQGFKKWSNDSFKLQSSTPKGEYMVSFKSIDAFGTVVSEQPTKLTDNHFQVVGANLSLAANPKKILGDGNSTSELTATLVDDTGTPISGVEVVFTAPASTGSFVGPNRAITDADGKATVVYKSPQISGTTEQTIVLEANANDASRGLSAQAQIDVTFMPASISGVITEGAKNAPVLGADVRVTLDLNGDGIITPGVDFDETVTTDNITGAYYVVVPKADEVYDIEVVKLVDIGGVKTPITFHQKAKVGEVLGIGDENFNSEKTVTGLVLFKKPNGQSSLLGDLDLNGEFLSRTSIYLKKSDGTYIMDGSSPKSFPLNSQGVFNAEGLAVGDYTLEVRYELEPGQKMIIAKSAVSVTADGEMNILDELVDPYGHVTDAVTGLPIEGAKVELHYANTPRNDGKGLPLGGLVTLPPRVFPPNDNLSPDQPTDVNGFYAFMVYSETDYYLVVSKSGYTTYISPTLSVEWDVVQHDLQLNPIPSGGSGGGGVPTPDLSLNLSVEKNQVKEGEQTQVTVTYKNESSSTLTSGEVKFVVPEGATVVDADGGEVKGNTITWKVTNVSGGKGGTFKPVLKWAMLNEAEKVFEISGEWTASGVTKIAKASLKLNVNSDRFGNLKHYRYILGHPDKEFKPNNNMTRAELAAIVARLTENAEVNYPMPYTDVRKGHWATNYIKIATKHGYFTPGNDGLFRPDEPITRGELASVMVRFLKLEAGQPAKAHFSDTSGHWAGNAIEALYNGQFLKGYTDGTFKPNNKIIRSEAVTMINRMLYRGPLKGLAPMFPDMPASHWAFGEVQEATISHEAIRNSDGSETWSKSLSDDMR</sequence>
<keyword evidence="6" id="KW-1185">Reference proteome</keyword>
<protein>
    <submittedName>
        <fullName evidence="5">Uncharacterized protein</fullName>
    </submittedName>
</protein>
<comment type="similarity">
    <text evidence="1">Belongs to the intimin/invasin family.</text>
</comment>
<evidence type="ECO:0000256" key="1">
    <source>
        <dbReference type="ARBA" id="ARBA00010116"/>
    </source>
</evidence>
<dbReference type="EMBL" id="CP051680">
    <property type="protein sequence ID" value="QJD87416.1"/>
    <property type="molecule type" value="Genomic_DNA"/>
</dbReference>
<dbReference type="SUPFAM" id="SSF49464">
    <property type="entry name" value="Carboxypeptidase regulatory domain-like"/>
    <property type="match status" value="1"/>
</dbReference>
<evidence type="ECO:0000259" key="3">
    <source>
        <dbReference type="PROSITE" id="PS51127"/>
    </source>
</evidence>
<dbReference type="InterPro" id="IPR001119">
    <property type="entry name" value="SLH_dom"/>
</dbReference>
<evidence type="ECO:0000256" key="2">
    <source>
        <dbReference type="SAM" id="MobiDB-lite"/>
    </source>
</evidence>
<gene>
    <name evidence="5" type="ORF">HH215_32395</name>
</gene>
<dbReference type="Pfam" id="PF02369">
    <property type="entry name" value="Big_1"/>
    <property type="match status" value="1"/>
</dbReference>
<organism evidence="5 6">
    <name type="scientific">Cohnella herbarum</name>
    <dbReference type="NCBI Taxonomy" id="2728023"/>
    <lineage>
        <taxon>Bacteria</taxon>
        <taxon>Bacillati</taxon>
        <taxon>Bacillota</taxon>
        <taxon>Bacilli</taxon>
        <taxon>Bacillales</taxon>
        <taxon>Paenibacillaceae</taxon>
        <taxon>Cohnella</taxon>
    </lineage>
</organism>
<dbReference type="KEGG" id="cheb:HH215_32395"/>
<dbReference type="Gene3D" id="2.60.40.1120">
    <property type="entry name" value="Carboxypeptidase-like, regulatory domain"/>
    <property type="match status" value="1"/>
</dbReference>
<evidence type="ECO:0000313" key="6">
    <source>
        <dbReference type="Proteomes" id="UP000502248"/>
    </source>
</evidence>
<dbReference type="Gene3D" id="2.60.40.10">
    <property type="entry name" value="Immunoglobulins"/>
    <property type="match status" value="1"/>
</dbReference>
<reference evidence="5 6" key="1">
    <citation type="submission" date="2020-04" db="EMBL/GenBank/DDBJ databases">
        <title>Genome sequencing of novel species.</title>
        <authorList>
            <person name="Heo J."/>
            <person name="Kim S.-J."/>
            <person name="Kim J.-S."/>
            <person name="Hong S.-B."/>
            <person name="Kwon S.-W."/>
        </authorList>
    </citation>
    <scope>NUCLEOTIDE SEQUENCE [LARGE SCALE GENOMIC DNA]</scope>
    <source>
        <strain evidence="5 6">MFER-1</strain>
    </source>
</reference>
<dbReference type="Proteomes" id="UP000502248">
    <property type="component" value="Chromosome"/>
</dbReference>
<dbReference type="PROSITE" id="PS51272">
    <property type="entry name" value="SLH"/>
    <property type="match status" value="2"/>
</dbReference>
<feature type="compositionally biased region" description="Polar residues" evidence="2">
    <location>
        <begin position="76"/>
        <end position="85"/>
    </location>
</feature>
<dbReference type="SUPFAM" id="SSF49373">
    <property type="entry name" value="Invasin/intimin cell-adhesion fragments"/>
    <property type="match status" value="1"/>
</dbReference>
<proteinExistence type="inferred from homology"/>
<dbReference type="InterPro" id="IPR008969">
    <property type="entry name" value="CarboxyPept-like_regulatory"/>
</dbReference>
<feature type="domain" description="Big-1" evidence="3">
    <location>
        <begin position="945"/>
        <end position="1048"/>
    </location>
</feature>
<dbReference type="InterPro" id="IPR051465">
    <property type="entry name" value="Cell_Envelope_Struct_Comp"/>
</dbReference>
<feature type="domain" description="SLH" evidence="4">
    <location>
        <begin position="1543"/>
        <end position="1606"/>
    </location>
</feature>
<evidence type="ECO:0000259" key="4">
    <source>
        <dbReference type="PROSITE" id="PS51272"/>
    </source>
</evidence>
<dbReference type="Pfam" id="PF00395">
    <property type="entry name" value="SLH"/>
    <property type="match status" value="3"/>
</dbReference>
<dbReference type="PROSITE" id="PS51127">
    <property type="entry name" value="BIG1"/>
    <property type="match status" value="1"/>
</dbReference>
<dbReference type="InterPro" id="IPR003344">
    <property type="entry name" value="Big_1_dom"/>
</dbReference>
<dbReference type="RefSeq" id="WP_169283660.1">
    <property type="nucleotide sequence ID" value="NZ_CP051680.1"/>
</dbReference>
<feature type="region of interest" description="Disordered" evidence="2">
    <location>
        <begin position="66"/>
        <end position="85"/>
    </location>
</feature>